<evidence type="ECO:0000313" key="3">
    <source>
        <dbReference type="Proteomes" id="UP000528608"/>
    </source>
</evidence>
<comment type="caution">
    <text evidence="2">The sequence shown here is derived from an EMBL/GenBank/DDBJ whole genome shotgun (WGS) entry which is preliminary data.</text>
</comment>
<evidence type="ECO:0000313" key="2">
    <source>
        <dbReference type="EMBL" id="MBB5122132.1"/>
    </source>
</evidence>
<protein>
    <recommendedName>
        <fullName evidence="4">Ricin B lectin domain-containing protein</fullName>
    </recommendedName>
</protein>
<evidence type="ECO:0000256" key="1">
    <source>
        <dbReference type="SAM" id="MobiDB-lite"/>
    </source>
</evidence>
<reference evidence="2 3" key="1">
    <citation type="submission" date="2020-08" db="EMBL/GenBank/DDBJ databases">
        <title>Genomic Encyclopedia of Type Strains, Phase III (KMG-III): the genomes of soil and plant-associated and newly described type strains.</title>
        <authorList>
            <person name="Whitman W."/>
        </authorList>
    </citation>
    <scope>NUCLEOTIDE SEQUENCE [LARGE SCALE GENOMIC DNA]</scope>
    <source>
        <strain evidence="2 3">CECT 3259</strain>
    </source>
</reference>
<sequence length="55" mass="6043">MNDITPVINKNSGKFLEIDNSGLKPGARARQWTEAVTAPGRQWRAPEVPGSRPAR</sequence>
<dbReference type="OrthoDB" id="5958808at2"/>
<dbReference type="EMBL" id="JACHJF010000024">
    <property type="protein sequence ID" value="MBB5122132.1"/>
    <property type="molecule type" value="Genomic_DNA"/>
</dbReference>
<accession>A0A7W8F4W4</accession>
<dbReference type="SUPFAM" id="SSF50370">
    <property type="entry name" value="Ricin B-like lectins"/>
    <property type="match status" value="1"/>
</dbReference>
<feature type="region of interest" description="Disordered" evidence="1">
    <location>
        <begin position="34"/>
        <end position="55"/>
    </location>
</feature>
<dbReference type="Proteomes" id="UP000528608">
    <property type="component" value="Unassembled WGS sequence"/>
</dbReference>
<evidence type="ECO:0008006" key="4">
    <source>
        <dbReference type="Google" id="ProtNLM"/>
    </source>
</evidence>
<dbReference type="CDD" id="cd00161">
    <property type="entry name" value="beta-trefoil_Ricin-like"/>
    <property type="match status" value="1"/>
</dbReference>
<organism evidence="2 3">
    <name type="scientific">Streptomyces eurocidicus</name>
    <name type="common">Streptoverticillium eurocidicus</name>
    <dbReference type="NCBI Taxonomy" id="66423"/>
    <lineage>
        <taxon>Bacteria</taxon>
        <taxon>Bacillati</taxon>
        <taxon>Actinomycetota</taxon>
        <taxon>Actinomycetes</taxon>
        <taxon>Kitasatosporales</taxon>
        <taxon>Streptomycetaceae</taxon>
        <taxon>Streptomyces</taxon>
    </lineage>
</organism>
<dbReference type="RefSeq" id="WP_146045540.1">
    <property type="nucleotide sequence ID" value="NZ_JACHJF010000024.1"/>
</dbReference>
<name>A0A7W8F4W4_STREU</name>
<gene>
    <name evidence="2" type="ORF">FHS36_005603</name>
</gene>
<dbReference type="InterPro" id="IPR035992">
    <property type="entry name" value="Ricin_B-like_lectins"/>
</dbReference>
<proteinExistence type="predicted"/>
<dbReference type="AlphaFoldDB" id="A0A7W8F4W4"/>